<reference evidence="3 4" key="1">
    <citation type="journal article" date="2018" name="Int. J. Syst. Evol. Microbiol.">
        <title>Lactobacillus bambusae sp. nov., isolated from a traditional fermented Ma-bamboo shoots of Taiwan.</title>
        <authorList>
            <person name="Wang L.-T."/>
        </authorList>
    </citation>
    <scope>NUCLEOTIDE SEQUENCE [LARGE SCALE GENOMIC DNA]</scope>
    <source>
        <strain evidence="3 4">BS-W1</strain>
    </source>
</reference>
<protein>
    <submittedName>
        <fullName evidence="3">RNA-binding protein</fullName>
    </submittedName>
</protein>
<dbReference type="AlphaFoldDB" id="A0A2V1N0V1"/>
<dbReference type="GO" id="GO:0003723">
    <property type="term" value="F:RNA binding"/>
    <property type="evidence" value="ECO:0007669"/>
    <property type="project" value="UniProtKB-KW"/>
</dbReference>
<dbReference type="InterPro" id="IPR036986">
    <property type="entry name" value="S4_RNA-bd_sf"/>
</dbReference>
<gene>
    <name evidence="3" type="ORF">DCM90_00250</name>
</gene>
<dbReference type="Gene3D" id="3.30.1370.160">
    <property type="match status" value="1"/>
</dbReference>
<keyword evidence="1" id="KW-0694">RNA-binding</keyword>
<dbReference type="InterPro" id="IPR002942">
    <property type="entry name" value="S4_RNA-bd"/>
</dbReference>
<name>A0A2V1N0V1_9LACO</name>
<dbReference type="InterPro" id="IPR048443">
    <property type="entry name" value="RqcP2_N"/>
</dbReference>
<dbReference type="Proteomes" id="UP000245080">
    <property type="component" value="Unassembled WGS sequence"/>
</dbReference>
<feature type="domain" description="RNA-binding S4" evidence="2">
    <location>
        <begin position="184"/>
        <end position="248"/>
    </location>
</feature>
<keyword evidence="4" id="KW-1185">Reference proteome</keyword>
<dbReference type="InterPro" id="IPR040591">
    <property type="entry name" value="RqcP2_RBD"/>
</dbReference>
<dbReference type="PROSITE" id="PS50889">
    <property type="entry name" value="S4"/>
    <property type="match status" value="1"/>
</dbReference>
<sequence>MNDNVRQHFRSDEANFIDVVDEWIREAEDQYRPVLTHFLNPRQVYIAKTLINRNDDVHVQFNGGHFNAEMQRALVYPNYYEPVLGDFNLAALNVNYPVKFAELHHSTILGTLLGEGGTDRNVLGDILTDGETWQIITEAGMADYFESQITHVGKVKVRLEPVGLDQVVTPINEWEPESVFLTSLRLDTIVGSGFHLSRHRSKELIEAGRIRVNWGEIDKPDYELAVADIISVRGFGRIRLDSIDGQTKKDKLRVTLSILKK</sequence>
<comment type="caution">
    <text evidence="3">The sequence shown here is derived from an EMBL/GenBank/DDBJ whole genome shotgun (WGS) entry which is preliminary data.</text>
</comment>
<dbReference type="SMART" id="SM00363">
    <property type="entry name" value="S4"/>
    <property type="match status" value="1"/>
</dbReference>
<dbReference type="Pfam" id="PF21278">
    <property type="entry name" value="YlmH_1st"/>
    <property type="match status" value="1"/>
</dbReference>
<proteinExistence type="predicted"/>
<dbReference type="PANTHER" id="PTHR13633:SF3">
    <property type="entry name" value="MITOCHONDRIAL TRANSCRIPTION RESCUE FACTOR 1"/>
    <property type="match status" value="1"/>
</dbReference>
<evidence type="ECO:0000256" key="1">
    <source>
        <dbReference type="PROSITE-ProRule" id="PRU00182"/>
    </source>
</evidence>
<evidence type="ECO:0000313" key="3">
    <source>
        <dbReference type="EMBL" id="PWG00643.1"/>
    </source>
</evidence>
<dbReference type="Gene3D" id="3.10.290.10">
    <property type="entry name" value="RNA-binding S4 domain"/>
    <property type="match status" value="1"/>
</dbReference>
<dbReference type="SUPFAM" id="SSF55174">
    <property type="entry name" value="Alpha-L RNA-binding motif"/>
    <property type="match status" value="1"/>
</dbReference>
<evidence type="ECO:0000259" key="2">
    <source>
        <dbReference type="SMART" id="SM00363"/>
    </source>
</evidence>
<accession>A0A2V1N0V1</accession>
<dbReference type="EMBL" id="QCXQ01000001">
    <property type="protein sequence ID" value="PWG00643.1"/>
    <property type="molecule type" value="Genomic_DNA"/>
</dbReference>
<dbReference type="PANTHER" id="PTHR13633">
    <property type="entry name" value="MITOCHONDRIAL TRANSCRIPTION RESCUE FACTOR 1"/>
    <property type="match status" value="1"/>
</dbReference>
<organism evidence="3 4">
    <name type="scientific">Levilactobacillus bambusae</name>
    <dbReference type="NCBI Taxonomy" id="2024736"/>
    <lineage>
        <taxon>Bacteria</taxon>
        <taxon>Bacillati</taxon>
        <taxon>Bacillota</taxon>
        <taxon>Bacilli</taxon>
        <taxon>Lactobacillales</taxon>
        <taxon>Lactobacillaceae</taxon>
        <taxon>Levilactobacillus</taxon>
    </lineage>
</organism>
<dbReference type="Pfam" id="PF17774">
    <property type="entry name" value="YlmH_RBD"/>
    <property type="match status" value="1"/>
</dbReference>
<dbReference type="InterPro" id="IPR012677">
    <property type="entry name" value="Nucleotide-bd_a/b_plait_sf"/>
</dbReference>
<dbReference type="CDD" id="cd00165">
    <property type="entry name" value="S4"/>
    <property type="match status" value="1"/>
</dbReference>
<dbReference type="OrthoDB" id="9812787at2"/>
<dbReference type="RefSeq" id="WP_109249356.1">
    <property type="nucleotide sequence ID" value="NZ_QCXQ01000001.1"/>
</dbReference>
<dbReference type="Gene3D" id="3.30.70.330">
    <property type="match status" value="1"/>
</dbReference>
<evidence type="ECO:0000313" key="4">
    <source>
        <dbReference type="Proteomes" id="UP000245080"/>
    </source>
</evidence>
<dbReference type="Pfam" id="PF01479">
    <property type="entry name" value="S4"/>
    <property type="match status" value="1"/>
</dbReference>